<proteinExistence type="predicted"/>
<name>A0A8X6TI72_NEPPI</name>
<sequence length="27" mass="2737">MEGRGSITGGCLMCTTELEVGGFAMSV</sequence>
<evidence type="ECO:0000313" key="1">
    <source>
        <dbReference type="EMBL" id="GFT19948.1"/>
    </source>
</evidence>
<reference evidence="1" key="1">
    <citation type="submission" date="2020-08" db="EMBL/GenBank/DDBJ databases">
        <title>Multicomponent nature underlies the extraordinary mechanical properties of spider dragline silk.</title>
        <authorList>
            <person name="Kono N."/>
            <person name="Nakamura H."/>
            <person name="Mori M."/>
            <person name="Yoshida Y."/>
            <person name="Ohtoshi R."/>
            <person name="Malay A.D."/>
            <person name="Moran D.A.P."/>
            <person name="Tomita M."/>
            <person name="Numata K."/>
            <person name="Arakawa K."/>
        </authorList>
    </citation>
    <scope>NUCLEOTIDE SEQUENCE</scope>
</reference>
<dbReference type="Proteomes" id="UP000887013">
    <property type="component" value="Unassembled WGS sequence"/>
</dbReference>
<protein>
    <submittedName>
        <fullName evidence="1">Uncharacterized protein</fullName>
    </submittedName>
</protein>
<dbReference type="EMBL" id="BMAW01105604">
    <property type="protein sequence ID" value="GFT19948.1"/>
    <property type="molecule type" value="Genomic_DNA"/>
</dbReference>
<keyword evidence="2" id="KW-1185">Reference proteome</keyword>
<feature type="non-terminal residue" evidence="1">
    <location>
        <position position="27"/>
    </location>
</feature>
<comment type="caution">
    <text evidence="1">The sequence shown here is derived from an EMBL/GenBank/DDBJ whole genome shotgun (WGS) entry which is preliminary data.</text>
</comment>
<dbReference type="AlphaFoldDB" id="A0A8X6TI72"/>
<accession>A0A8X6TI72</accession>
<evidence type="ECO:0000313" key="2">
    <source>
        <dbReference type="Proteomes" id="UP000887013"/>
    </source>
</evidence>
<gene>
    <name evidence="1" type="ORF">NPIL_133221</name>
</gene>
<organism evidence="1 2">
    <name type="scientific">Nephila pilipes</name>
    <name type="common">Giant wood spider</name>
    <name type="synonym">Nephila maculata</name>
    <dbReference type="NCBI Taxonomy" id="299642"/>
    <lineage>
        <taxon>Eukaryota</taxon>
        <taxon>Metazoa</taxon>
        <taxon>Ecdysozoa</taxon>
        <taxon>Arthropoda</taxon>
        <taxon>Chelicerata</taxon>
        <taxon>Arachnida</taxon>
        <taxon>Araneae</taxon>
        <taxon>Araneomorphae</taxon>
        <taxon>Entelegynae</taxon>
        <taxon>Araneoidea</taxon>
        <taxon>Nephilidae</taxon>
        <taxon>Nephila</taxon>
    </lineage>
</organism>